<organism evidence="2 3">
    <name type="scientific">Xylaria grammica</name>
    <dbReference type="NCBI Taxonomy" id="363999"/>
    <lineage>
        <taxon>Eukaryota</taxon>
        <taxon>Fungi</taxon>
        <taxon>Dikarya</taxon>
        <taxon>Ascomycota</taxon>
        <taxon>Pezizomycotina</taxon>
        <taxon>Sordariomycetes</taxon>
        <taxon>Xylariomycetidae</taxon>
        <taxon>Xylariales</taxon>
        <taxon>Xylariaceae</taxon>
        <taxon>Xylaria</taxon>
    </lineage>
</organism>
<protein>
    <submittedName>
        <fullName evidence="2">Uncharacterized protein</fullName>
    </submittedName>
</protein>
<feature type="region of interest" description="Disordered" evidence="1">
    <location>
        <begin position="1"/>
        <end position="38"/>
    </location>
</feature>
<comment type="caution">
    <text evidence="2">The sequence shown here is derived from an EMBL/GenBank/DDBJ whole genome shotgun (WGS) entry which is preliminary data.</text>
</comment>
<evidence type="ECO:0000256" key="1">
    <source>
        <dbReference type="SAM" id="MobiDB-lite"/>
    </source>
</evidence>
<evidence type="ECO:0000313" key="2">
    <source>
        <dbReference type="EMBL" id="RWA15003.1"/>
    </source>
</evidence>
<dbReference type="AlphaFoldDB" id="A0A439DKU5"/>
<name>A0A439DKU5_9PEZI</name>
<evidence type="ECO:0000313" key="3">
    <source>
        <dbReference type="Proteomes" id="UP000286045"/>
    </source>
</evidence>
<dbReference type="EMBL" id="RYZI01000001">
    <property type="protein sequence ID" value="RWA15003.1"/>
    <property type="molecule type" value="Genomic_DNA"/>
</dbReference>
<gene>
    <name evidence="2" type="ORF">EKO27_g3</name>
</gene>
<reference evidence="2 3" key="1">
    <citation type="submission" date="2018-12" db="EMBL/GenBank/DDBJ databases">
        <title>Draft genome sequence of Xylaria grammica IHI A82.</title>
        <authorList>
            <person name="Buettner E."/>
            <person name="Kellner H."/>
        </authorList>
    </citation>
    <scope>NUCLEOTIDE SEQUENCE [LARGE SCALE GENOMIC DNA]</scope>
    <source>
        <strain evidence="2 3">IHI A82</strain>
    </source>
</reference>
<proteinExistence type="predicted"/>
<dbReference type="Proteomes" id="UP000286045">
    <property type="component" value="Unassembled WGS sequence"/>
</dbReference>
<keyword evidence="3" id="KW-1185">Reference proteome</keyword>
<sequence>MSTLNQETRPTAHPEEVSSRRLFKGRLSPPAAQPTRKSYTLAPASISEVFIKDPAEKQATTSPIQKSSDHFGTSSLSHFIPTILRTLILTTPPQVAAPLPSLPELCLNPLWTQQL</sequence>
<feature type="compositionally biased region" description="Basic and acidic residues" evidence="1">
    <location>
        <begin position="10"/>
        <end position="19"/>
    </location>
</feature>
<accession>A0A439DKU5</accession>